<protein>
    <submittedName>
        <fullName evidence="4">LuxR family transcriptional regulator</fullName>
    </submittedName>
</protein>
<dbReference type="GO" id="GO:0005737">
    <property type="term" value="C:cytoplasm"/>
    <property type="evidence" value="ECO:0007669"/>
    <property type="project" value="TreeGrafter"/>
</dbReference>
<dbReference type="InterPro" id="IPR041664">
    <property type="entry name" value="AAA_16"/>
</dbReference>
<dbReference type="OrthoDB" id="134933at2"/>
<dbReference type="Pfam" id="PF13191">
    <property type="entry name" value="AAA_16"/>
    <property type="match status" value="1"/>
</dbReference>
<dbReference type="InterPro" id="IPR027417">
    <property type="entry name" value="P-loop_NTPase"/>
</dbReference>
<dbReference type="PANTHER" id="PTHR16305">
    <property type="entry name" value="TESTICULAR SOLUBLE ADENYLYL CYCLASE"/>
    <property type="match status" value="1"/>
</dbReference>
<dbReference type="PROSITE" id="PS50043">
    <property type="entry name" value="HTH_LUXR_2"/>
    <property type="match status" value="1"/>
</dbReference>
<dbReference type="InterPro" id="IPR036388">
    <property type="entry name" value="WH-like_DNA-bd_sf"/>
</dbReference>
<dbReference type="SUPFAM" id="SSF48452">
    <property type="entry name" value="TPR-like"/>
    <property type="match status" value="1"/>
</dbReference>
<name>A0A417Y402_9ACTN</name>
<evidence type="ECO:0000313" key="4">
    <source>
        <dbReference type="EMBL" id="RHW27398.1"/>
    </source>
</evidence>
<dbReference type="GO" id="GO:0004016">
    <property type="term" value="F:adenylate cyclase activity"/>
    <property type="evidence" value="ECO:0007669"/>
    <property type="project" value="TreeGrafter"/>
</dbReference>
<dbReference type="GO" id="GO:0003677">
    <property type="term" value="F:DNA binding"/>
    <property type="evidence" value="ECO:0007669"/>
    <property type="project" value="InterPro"/>
</dbReference>
<evidence type="ECO:0000256" key="1">
    <source>
        <dbReference type="ARBA" id="ARBA00022741"/>
    </source>
</evidence>
<gene>
    <name evidence="4" type="ORF">D0Z08_09625</name>
</gene>
<evidence type="ECO:0000259" key="3">
    <source>
        <dbReference type="PROSITE" id="PS50043"/>
    </source>
</evidence>
<dbReference type="Pfam" id="PF00196">
    <property type="entry name" value="GerE"/>
    <property type="match status" value="1"/>
</dbReference>
<dbReference type="CDD" id="cd06170">
    <property type="entry name" value="LuxR_C_like"/>
    <property type="match status" value="1"/>
</dbReference>
<dbReference type="Gene3D" id="1.25.40.10">
    <property type="entry name" value="Tetratricopeptide repeat domain"/>
    <property type="match status" value="1"/>
</dbReference>
<comment type="caution">
    <text evidence="4">The sequence shown here is derived from an EMBL/GenBank/DDBJ whole genome shotgun (WGS) entry which is preliminary data.</text>
</comment>
<sequence>MAPEEVDPHARALVGRDSELATILDVAEAGSAWTAVVAGPAGIGKTALWEAAKGALPAPAWLLQTRSRDTETRLAFAGLTDLLDPVPDAVIDDLPGPQRDALAAAILRAGAGEPGVDSRAVATGLRNLFARLAERGSVVLALDDVQWLDQASREALEFAVHRCPVGLLVAVRDPAGPVPVAAASTVPVTRVDLGPLSVAALHHLVLGATGRPLTRPALVRVAEASGGNPLFAIELARALPRLPTSLTSALAERVAQLSADAQRTVLAVALAAAPTVALLRAADCHAGIDEAEAAGLLRVATGRVELHHPLVGPAAVDRSPAPVVRAVHAALARALADDEERAARHLALASTEPDDAVAAALDRAVEATRSRGAAFAAADLARLAVEHSAGGDPDLLLRRTLALAGLTFEEGDAAEAERLFRSVREAAGAPDLRATAALELAEILWKRGEIDECVEAARWAAAAGAGPEVTARAHLTLVALGDDREANTQRAMEVLDAAGVDDPLLRSWAEFAVLDNEFGAGRGLDVPALEAALAAERTGRAWRSDDQVATCRPALLKYADHAAAARAALDQLRERAEAEGNVGQLIYVVRHYPTLLLRMGELAAAEAATEEHLDLATTTGQTNHLWQAQENRGWVALHAGRIGEAVEVVATLPSVLQSDTYAERAYRALAGALAVVQGDAEAAARHLDAWWQACLELGDDPGVSRGHGDYAEALVAVERYDDCRVFLDVADAAARRAGRVSVHALVARGRAMLAARLGELDEALTWVEAAVRLDDEVPIALEGARHRLLEGRLHRRRKEKLLARESLEQALAGFEAVGAAWWAERARAELARVNIRPAAPTTLTASEQRIAELAAGGLTTRQIAEAAFVSPKTVEANLTRIYRKLGIRSRAELVARLPHVEGTP</sequence>
<dbReference type="SMART" id="SM00421">
    <property type="entry name" value="HTH_LUXR"/>
    <property type="match status" value="1"/>
</dbReference>
<keyword evidence="2" id="KW-0067">ATP-binding</keyword>
<dbReference type="Proteomes" id="UP000283644">
    <property type="component" value="Unassembled WGS sequence"/>
</dbReference>
<dbReference type="SUPFAM" id="SSF46894">
    <property type="entry name" value="C-terminal effector domain of the bipartite response regulators"/>
    <property type="match status" value="1"/>
</dbReference>
<dbReference type="GO" id="GO:0006355">
    <property type="term" value="P:regulation of DNA-templated transcription"/>
    <property type="evidence" value="ECO:0007669"/>
    <property type="project" value="InterPro"/>
</dbReference>
<dbReference type="InterPro" id="IPR000792">
    <property type="entry name" value="Tscrpt_reg_LuxR_C"/>
</dbReference>
<evidence type="ECO:0000256" key="2">
    <source>
        <dbReference type="ARBA" id="ARBA00022840"/>
    </source>
</evidence>
<reference evidence="4 5" key="1">
    <citation type="submission" date="2018-09" db="EMBL/GenBank/DDBJ databases">
        <title>Genome sequencing of Nocardioides immobilis CCTCC AB 2017083 for comparison to Nocardioides silvaticus.</title>
        <authorList>
            <person name="Li C."/>
            <person name="Wang G."/>
        </authorList>
    </citation>
    <scope>NUCLEOTIDE SEQUENCE [LARGE SCALE GENOMIC DNA]</scope>
    <source>
        <strain evidence="4 5">CCTCC AB 2017083</strain>
    </source>
</reference>
<dbReference type="AlphaFoldDB" id="A0A417Y402"/>
<dbReference type="SUPFAM" id="SSF52540">
    <property type="entry name" value="P-loop containing nucleoside triphosphate hydrolases"/>
    <property type="match status" value="1"/>
</dbReference>
<dbReference type="PANTHER" id="PTHR16305:SF35">
    <property type="entry name" value="TRANSCRIPTIONAL ACTIVATOR DOMAIN"/>
    <property type="match status" value="1"/>
</dbReference>
<keyword evidence="1" id="KW-0547">Nucleotide-binding</keyword>
<dbReference type="EMBL" id="QXGH01000013">
    <property type="protein sequence ID" value="RHW27398.1"/>
    <property type="molecule type" value="Genomic_DNA"/>
</dbReference>
<evidence type="ECO:0000313" key="5">
    <source>
        <dbReference type="Proteomes" id="UP000283644"/>
    </source>
</evidence>
<dbReference type="GO" id="GO:0005524">
    <property type="term" value="F:ATP binding"/>
    <property type="evidence" value="ECO:0007669"/>
    <property type="project" value="UniProtKB-KW"/>
</dbReference>
<proteinExistence type="predicted"/>
<dbReference type="PRINTS" id="PR00038">
    <property type="entry name" value="HTHLUXR"/>
</dbReference>
<dbReference type="InterPro" id="IPR016032">
    <property type="entry name" value="Sig_transdc_resp-reg_C-effctor"/>
</dbReference>
<dbReference type="Gene3D" id="1.10.10.10">
    <property type="entry name" value="Winged helix-like DNA-binding domain superfamily/Winged helix DNA-binding domain"/>
    <property type="match status" value="1"/>
</dbReference>
<organism evidence="4 5">
    <name type="scientific">Nocardioides immobilis</name>
    <dbReference type="NCBI Taxonomy" id="2049295"/>
    <lineage>
        <taxon>Bacteria</taxon>
        <taxon>Bacillati</taxon>
        <taxon>Actinomycetota</taxon>
        <taxon>Actinomycetes</taxon>
        <taxon>Propionibacteriales</taxon>
        <taxon>Nocardioidaceae</taxon>
        <taxon>Nocardioides</taxon>
    </lineage>
</organism>
<feature type="domain" description="HTH luxR-type" evidence="3">
    <location>
        <begin position="836"/>
        <end position="901"/>
    </location>
</feature>
<accession>A0A417Y402</accession>
<keyword evidence="5" id="KW-1185">Reference proteome</keyword>
<dbReference type="InterPro" id="IPR011990">
    <property type="entry name" value="TPR-like_helical_dom_sf"/>
</dbReference>
<dbReference type="RefSeq" id="WP_118925019.1">
    <property type="nucleotide sequence ID" value="NZ_QXGH01000013.1"/>
</dbReference>